<keyword evidence="2" id="KW-1185">Reference proteome</keyword>
<dbReference type="Proteomes" id="UP001143856">
    <property type="component" value="Unassembled WGS sequence"/>
</dbReference>
<sequence>MILARLASIILRIAELAFATIIAGINGYYLHEVRYLSSWSKGRFIYTEVVAAIAIFFSLIWLIPFSWSFTHWPVDFLISVTWFAAFGLLVDYLDGACGDVFDWTGIRVIQGDQCGKWKAVIAFSFLSAICWLASAIIGIIWVHDRNTRTYQRRTWHSRSRV</sequence>
<proteinExistence type="predicted"/>
<accession>A0ACC1PQC6</accession>
<evidence type="ECO:0000313" key="2">
    <source>
        <dbReference type="Proteomes" id="UP001143856"/>
    </source>
</evidence>
<dbReference type="EMBL" id="JAPDGR010000012">
    <property type="protein sequence ID" value="KAJ2998939.1"/>
    <property type="molecule type" value="Genomic_DNA"/>
</dbReference>
<gene>
    <name evidence="1" type="ORF">NUW58_g167</name>
</gene>
<organism evidence="1 2">
    <name type="scientific">Xylaria curta</name>
    <dbReference type="NCBI Taxonomy" id="42375"/>
    <lineage>
        <taxon>Eukaryota</taxon>
        <taxon>Fungi</taxon>
        <taxon>Dikarya</taxon>
        <taxon>Ascomycota</taxon>
        <taxon>Pezizomycotina</taxon>
        <taxon>Sordariomycetes</taxon>
        <taxon>Xylariomycetidae</taxon>
        <taxon>Xylariales</taxon>
        <taxon>Xylariaceae</taxon>
        <taxon>Xylaria</taxon>
    </lineage>
</organism>
<reference evidence="1" key="1">
    <citation type="submission" date="2022-10" db="EMBL/GenBank/DDBJ databases">
        <title>Genome Sequence of Xylaria curta.</title>
        <authorList>
            <person name="Buettner E."/>
        </authorList>
    </citation>
    <scope>NUCLEOTIDE SEQUENCE</scope>
    <source>
        <strain evidence="1">Babe10</strain>
    </source>
</reference>
<protein>
    <submittedName>
        <fullName evidence="1">Uncharacterized protein</fullName>
    </submittedName>
</protein>
<comment type="caution">
    <text evidence="1">The sequence shown here is derived from an EMBL/GenBank/DDBJ whole genome shotgun (WGS) entry which is preliminary data.</text>
</comment>
<name>A0ACC1PQC6_9PEZI</name>
<evidence type="ECO:0000313" key="1">
    <source>
        <dbReference type="EMBL" id="KAJ2998939.1"/>
    </source>
</evidence>